<dbReference type="InterPro" id="IPR041105">
    <property type="entry name" value="TDP-43_N"/>
</dbReference>
<gene>
    <name evidence="10" type="ORF">P879_10865</name>
</gene>
<keyword evidence="5" id="KW-0804">Transcription</keyword>
<organism evidence="10 11">
    <name type="scientific">Paragonimus westermani</name>
    <dbReference type="NCBI Taxonomy" id="34504"/>
    <lineage>
        <taxon>Eukaryota</taxon>
        <taxon>Metazoa</taxon>
        <taxon>Spiralia</taxon>
        <taxon>Lophotrochozoa</taxon>
        <taxon>Platyhelminthes</taxon>
        <taxon>Trematoda</taxon>
        <taxon>Digenea</taxon>
        <taxon>Plagiorchiida</taxon>
        <taxon>Troglotremata</taxon>
        <taxon>Troglotrematidae</taxon>
        <taxon>Paragonimus</taxon>
    </lineage>
</organism>
<keyword evidence="4" id="KW-0805">Transcription regulation</keyword>
<evidence type="ECO:0000256" key="3">
    <source>
        <dbReference type="ARBA" id="ARBA00022737"/>
    </source>
</evidence>
<dbReference type="Proteomes" id="UP000699462">
    <property type="component" value="Unassembled WGS sequence"/>
</dbReference>
<evidence type="ECO:0000313" key="10">
    <source>
        <dbReference type="EMBL" id="KAF8564809.1"/>
    </source>
</evidence>
<proteinExistence type="predicted"/>
<accession>A0A8T0DAD9</accession>
<dbReference type="AlphaFoldDB" id="A0A8T0DAD9"/>
<dbReference type="InterPro" id="IPR012677">
    <property type="entry name" value="Nucleotide-bd_a/b_plait_sf"/>
</dbReference>
<dbReference type="Pfam" id="PF18694">
    <property type="entry name" value="TDP-43_N"/>
    <property type="match status" value="1"/>
</dbReference>
<dbReference type="GO" id="GO:0010468">
    <property type="term" value="P:regulation of gene expression"/>
    <property type="evidence" value="ECO:0007669"/>
    <property type="project" value="TreeGrafter"/>
</dbReference>
<dbReference type="CDD" id="cd12321">
    <property type="entry name" value="RRM1_TDP43"/>
    <property type="match status" value="1"/>
</dbReference>
<comment type="caution">
    <text evidence="10">The sequence shown here is derived from an EMBL/GenBank/DDBJ whole genome shotgun (WGS) entry which is preliminary data.</text>
</comment>
<feature type="domain" description="RRM" evidence="9">
    <location>
        <begin position="127"/>
        <end position="205"/>
    </location>
</feature>
<dbReference type="InterPro" id="IPR035979">
    <property type="entry name" value="RBD_domain_sf"/>
</dbReference>
<evidence type="ECO:0000256" key="2">
    <source>
        <dbReference type="ARBA" id="ARBA00022664"/>
    </source>
</evidence>
<reference evidence="10 11" key="1">
    <citation type="submission" date="2019-07" db="EMBL/GenBank/DDBJ databases">
        <title>Annotation for the trematode Paragonimus westermani.</title>
        <authorList>
            <person name="Choi Y.-J."/>
        </authorList>
    </citation>
    <scope>NUCLEOTIDE SEQUENCE [LARGE SCALE GENOMIC DNA]</scope>
    <source>
        <strain evidence="10">180907_Pwestermani</strain>
    </source>
</reference>
<dbReference type="GO" id="GO:0000785">
    <property type="term" value="C:chromatin"/>
    <property type="evidence" value="ECO:0007669"/>
    <property type="project" value="TreeGrafter"/>
</dbReference>
<dbReference type="InterPro" id="IPR000504">
    <property type="entry name" value="RRM_dom"/>
</dbReference>
<evidence type="ECO:0000256" key="4">
    <source>
        <dbReference type="ARBA" id="ARBA00023015"/>
    </source>
</evidence>
<dbReference type="OrthoDB" id="2020831at2759"/>
<keyword evidence="7" id="KW-0539">Nucleus</keyword>
<evidence type="ECO:0000256" key="6">
    <source>
        <dbReference type="ARBA" id="ARBA00023187"/>
    </source>
</evidence>
<protein>
    <recommendedName>
        <fullName evidence="9">RRM domain-containing protein</fullName>
    </recommendedName>
</protein>
<comment type="subcellular location">
    <subcellularLocation>
        <location evidence="1">Nucleus</location>
    </subcellularLocation>
</comment>
<dbReference type="GO" id="GO:0003723">
    <property type="term" value="F:RNA binding"/>
    <property type="evidence" value="ECO:0007669"/>
    <property type="project" value="UniProtKB-UniRule"/>
</dbReference>
<evidence type="ECO:0000259" key="9">
    <source>
        <dbReference type="PROSITE" id="PS50102"/>
    </source>
</evidence>
<evidence type="ECO:0000256" key="8">
    <source>
        <dbReference type="PROSITE-ProRule" id="PRU00176"/>
    </source>
</evidence>
<feature type="domain" description="RRM" evidence="9">
    <location>
        <begin position="214"/>
        <end position="285"/>
    </location>
</feature>
<dbReference type="PANTHER" id="PTHR48033:SF9">
    <property type="entry name" value="TAR DNA-BINDING PROTEIN 43"/>
    <property type="match status" value="1"/>
</dbReference>
<keyword evidence="2" id="KW-0507">mRNA processing</keyword>
<evidence type="ECO:0000256" key="5">
    <source>
        <dbReference type="ARBA" id="ARBA00023163"/>
    </source>
</evidence>
<evidence type="ECO:0000256" key="1">
    <source>
        <dbReference type="ARBA" id="ARBA00004123"/>
    </source>
</evidence>
<dbReference type="SMART" id="SM00360">
    <property type="entry name" value="RRM"/>
    <property type="match status" value="2"/>
</dbReference>
<dbReference type="PROSITE" id="PS50102">
    <property type="entry name" value="RRM"/>
    <property type="match status" value="2"/>
</dbReference>
<dbReference type="SUPFAM" id="SSF54928">
    <property type="entry name" value="RNA-binding domain, RBD"/>
    <property type="match status" value="2"/>
</dbReference>
<keyword evidence="11" id="KW-1185">Reference proteome</keyword>
<dbReference type="CDD" id="cd19609">
    <property type="entry name" value="NTD_TDP-43"/>
    <property type="match status" value="1"/>
</dbReference>
<dbReference type="GO" id="GO:0006397">
    <property type="term" value="P:mRNA processing"/>
    <property type="evidence" value="ECO:0007669"/>
    <property type="project" value="UniProtKB-KW"/>
</dbReference>
<dbReference type="Pfam" id="PF00076">
    <property type="entry name" value="RRM_1"/>
    <property type="match status" value="2"/>
</dbReference>
<dbReference type="PANTHER" id="PTHR48033">
    <property type="entry name" value="RNA-BINDING (RRM/RBD/RNP MOTIFS) FAMILY PROTEIN"/>
    <property type="match status" value="1"/>
</dbReference>
<evidence type="ECO:0000256" key="7">
    <source>
        <dbReference type="ARBA" id="ARBA00023242"/>
    </source>
</evidence>
<keyword evidence="8" id="KW-0694">RNA-binding</keyword>
<keyword evidence="3" id="KW-0677">Repeat</keyword>
<keyword evidence="6" id="KW-0508">mRNA splicing</keyword>
<dbReference type="GO" id="GO:0008380">
    <property type="term" value="P:RNA splicing"/>
    <property type="evidence" value="ECO:0007669"/>
    <property type="project" value="UniProtKB-KW"/>
</dbReference>
<dbReference type="GO" id="GO:0005654">
    <property type="term" value="C:nucleoplasm"/>
    <property type="evidence" value="ECO:0007669"/>
    <property type="project" value="TreeGrafter"/>
</dbReference>
<dbReference type="EMBL" id="JTDF01007819">
    <property type="protein sequence ID" value="KAF8564809.1"/>
    <property type="molecule type" value="Genomic_DNA"/>
</dbReference>
<name>A0A8T0DAD9_9TREM</name>
<dbReference type="Gene3D" id="3.30.70.330">
    <property type="match status" value="2"/>
</dbReference>
<sequence>MAVTEVPKDVSHSFVTMGDHMDGVHYIRVSEDEDESPIEVPIESDGTVLLTTLNGVFPKATGLKYLAPDSGCYRGVRLNEGRLYAPEDGWKHVYYCAFPKTDKKRKGEEDQDSLSAKSKKVEGRKCTDLIVLNLAWKTDEATLRDYFSRYGDLVLVQVKRHPGTEQSKGYGFIRFSDYESQPLCLAERHYIDGRWCDVRVPMSKLEGDKQEVSRKVHVGGISDTMTSEGLERYFSQFGKVLDVFVPKPFRSFAFVTFEDAEAAASLLGKKQIIDGCEVTIRSAVPKLPQPQSRHMPPMQPPMHMQMPQNSWGWPYPPAHDGMGMRSYNTGMRGNPVPMPGYDGIMNMMAPNQGPPAGPYQQPYNRPYQIAGNRM</sequence>
<evidence type="ECO:0000313" key="11">
    <source>
        <dbReference type="Proteomes" id="UP000699462"/>
    </source>
</evidence>